<dbReference type="EC" id="3.1.4.-" evidence="1"/>
<dbReference type="AlphaFoldDB" id="A0A497F7M1"/>
<name>A0A497F7M1_9CREN</name>
<dbReference type="SUPFAM" id="SSF56300">
    <property type="entry name" value="Metallo-dependent phosphatases"/>
    <property type="match status" value="1"/>
</dbReference>
<comment type="caution">
    <text evidence="3">The sequence shown here is derived from an EMBL/GenBank/DDBJ whole genome shotgun (WGS) entry which is preliminary data.</text>
</comment>
<keyword evidence="1" id="KW-0479">Metal-binding</keyword>
<dbReference type="EMBL" id="QMRA01000013">
    <property type="protein sequence ID" value="RLE54930.1"/>
    <property type="molecule type" value="Genomic_DNA"/>
</dbReference>
<dbReference type="InterPro" id="IPR000979">
    <property type="entry name" value="Phosphodiesterase_MJ0936/Vps29"/>
</dbReference>
<feature type="non-terminal residue" evidence="3">
    <location>
        <position position="168"/>
    </location>
</feature>
<feature type="domain" description="Calcineurin-like phosphoesterase" evidence="2">
    <location>
        <begin position="1"/>
        <end position="155"/>
    </location>
</feature>
<dbReference type="InterPro" id="IPR024654">
    <property type="entry name" value="Calcineurin-like_PHP_lpxH"/>
</dbReference>
<dbReference type="Gene3D" id="3.60.21.10">
    <property type="match status" value="1"/>
</dbReference>
<sequence>MRVLVIGDFHIPTRAKSIPQQFTPIISKGDFDVILSTGDFVERKVLSYLESIATTVWVVGNMDFFAYHPRERMVNLEGFKIGLTHGAQIYPRGDPLKLYSLAVKLGVDILISGHTHVASTKLVKDILLLNPGSATGCWSGSGGSLIPSFMILNVEGDRLSVSTYELVK</sequence>
<evidence type="ECO:0000256" key="1">
    <source>
        <dbReference type="RuleBase" id="RU362039"/>
    </source>
</evidence>
<dbReference type="GO" id="GO:0046872">
    <property type="term" value="F:metal ion binding"/>
    <property type="evidence" value="ECO:0007669"/>
    <property type="project" value="UniProtKB-KW"/>
</dbReference>
<gene>
    <name evidence="3" type="ORF">DRJ26_01290</name>
</gene>
<dbReference type="PANTHER" id="PTHR11124">
    <property type="entry name" value="VACUOLAR SORTING PROTEIN VPS29"/>
    <property type="match status" value="1"/>
</dbReference>
<dbReference type="Pfam" id="PF12850">
    <property type="entry name" value="Metallophos_2"/>
    <property type="match status" value="1"/>
</dbReference>
<dbReference type="InterPro" id="IPR029052">
    <property type="entry name" value="Metallo-depent_PP-like"/>
</dbReference>
<proteinExistence type="inferred from homology"/>
<evidence type="ECO:0000313" key="3">
    <source>
        <dbReference type="EMBL" id="RLE54930.1"/>
    </source>
</evidence>
<evidence type="ECO:0000313" key="4">
    <source>
        <dbReference type="Proteomes" id="UP000269499"/>
    </source>
</evidence>
<comment type="cofactor">
    <cofactor evidence="1">
        <name>a divalent metal cation</name>
        <dbReference type="ChEBI" id="CHEBI:60240"/>
    </cofactor>
</comment>
<accession>A0A497F7M1</accession>
<comment type="similarity">
    <text evidence="1">Belongs to the metallophosphoesterase superfamily. YfcE family.</text>
</comment>
<dbReference type="NCBIfam" id="TIGR00040">
    <property type="entry name" value="yfcE"/>
    <property type="match status" value="1"/>
</dbReference>
<organism evidence="3 4">
    <name type="scientific">Thermoproteota archaeon</name>
    <dbReference type="NCBI Taxonomy" id="2056631"/>
    <lineage>
        <taxon>Archaea</taxon>
        <taxon>Thermoproteota</taxon>
    </lineage>
</organism>
<dbReference type="GO" id="GO:0016787">
    <property type="term" value="F:hydrolase activity"/>
    <property type="evidence" value="ECO:0007669"/>
    <property type="project" value="UniProtKB-UniRule"/>
</dbReference>
<protein>
    <recommendedName>
        <fullName evidence="1">Phosphoesterase</fullName>
        <ecNumber evidence="1">3.1.4.-</ecNumber>
    </recommendedName>
</protein>
<dbReference type="Proteomes" id="UP000269499">
    <property type="component" value="Unassembled WGS sequence"/>
</dbReference>
<reference evidence="3 4" key="1">
    <citation type="submission" date="2018-06" db="EMBL/GenBank/DDBJ databases">
        <title>Extensive metabolic versatility and redundancy in microbially diverse, dynamic hydrothermal sediments.</title>
        <authorList>
            <person name="Dombrowski N."/>
            <person name="Teske A."/>
            <person name="Baker B.J."/>
        </authorList>
    </citation>
    <scope>NUCLEOTIDE SEQUENCE [LARGE SCALE GENOMIC DNA]</scope>
    <source>
        <strain evidence="3">B20_G2</strain>
    </source>
</reference>
<evidence type="ECO:0000259" key="2">
    <source>
        <dbReference type="Pfam" id="PF12850"/>
    </source>
</evidence>